<dbReference type="Proteomes" id="UP000177751">
    <property type="component" value="Unassembled WGS sequence"/>
</dbReference>
<accession>A0A1G2JCL5</accession>
<protein>
    <submittedName>
        <fullName evidence="2">Uncharacterized protein</fullName>
    </submittedName>
</protein>
<comment type="caution">
    <text evidence="2">The sequence shown here is derived from an EMBL/GenBank/DDBJ whole genome shotgun (WGS) entry which is preliminary data.</text>
</comment>
<evidence type="ECO:0000313" key="2">
    <source>
        <dbReference type="EMBL" id="OGZ84261.1"/>
    </source>
</evidence>
<reference evidence="2 3" key="1">
    <citation type="journal article" date="2016" name="Nat. Commun.">
        <title>Thousands of microbial genomes shed light on interconnected biogeochemical processes in an aquifer system.</title>
        <authorList>
            <person name="Anantharaman K."/>
            <person name="Brown C.T."/>
            <person name="Hug L.A."/>
            <person name="Sharon I."/>
            <person name="Castelle C.J."/>
            <person name="Probst A.J."/>
            <person name="Thomas B.C."/>
            <person name="Singh A."/>
            <person name="Wilkins M.J."/>
            <person name="Karaoz U."/>
            <person name="Brodie E.L."/>
            <person name="Williams K.H."/>
            <person name="Hubbard S.S."/>
            <person name="Banfield J.F."/>
        </authorList>
    </citation>
    <scope>NUCLEOTIDE SEQUENCE [LARGE SCALE GENOMIC DNA]</scope>
</reference>
<evidence type="ECO:0000256" key="1">
    <source>
        <dbReference type="SAM" id="Phobius"/>
    </source>
</evidence>
<evidence type="ECO:0000313" key="3">
    <source>
        <dbReference type="Proteomes" id="UP000177751"/>
    </source>
</evidence>
<sequence length="183" mass="20090">MINLLPPEKKEELFLEQIKKIVLVLGGTAVASLVCFALILLAIKFFILKEIISQKSIYSGIMPPGLSAVKGIAQKYNAMLPGIKIFYSQNGDFSNVLSNISGFKASPGISFLEISLAKGDGKNIKAVILGKSNKRDDMIAFKDIIENDPKIKNSQFSPDSWIKETNANFSLTFEFLNENIGAK</sequence>
<keyword evidence="1" id="KW-1133">Transmembrane helix</keyword>
<keyword evidence="1" id="KW-0812">Transmembrane</keyword>
<feature type="transmembrane region" description="Helical" evidence="1">
    <location>
        <begin position="21"/>
        <end position="47"/>
    </location>
</feature>
<dbReference type="AlphaFoldDB" id="A0A1G2JCL5"/>
<keyword evidence="1" id="KW-0472">Membrane</keyword>
<gene>
    <name evidence="2" type="ORF">A2401_02570</name>
</gene>
<name>A0A1G2JCL5_9BACT</name>
<dbReference type="EMBL" id="MHPP01000020">
    <property type="protein sequence ID" value="OGZ84261.1"/>
    <property type="molecule type" value="Genomic_DNA"/>
</dbReference>
<proteinExistence type="predicted"/>
<dbReference type="STRING" id="1802229.A2401_02570"/>
<organism evidence="2 3">
    <name type="scientific">Candidatus Staskawiczbacteria bacterium RIFOXYC1_FULL_38_18</name>
    <dbReference type="NCBI Taxonomy" id="1802229"/>
    <lineage>
        <taxon>Bacteria</taxon>
        <taxon>Candidatus Staskawicziibacteriota</taxon>
    </lineage>
</organism>